<dbReference type="Gene3D" id="1.10.3130.20">
    <property type="entry name" value="Phycobilisome linker domain"/>
    <property type="match status" value="1"/>
</dbReference>
<evidence type="ECO:0000313" key="3">
    <source>
        <dbReference type="Proteomes" id="UP000245252"/>
    </source>
</evidence>
<dbReference type="Proteomes" id="UP000245252">
    <property type="component" value="Unassembled WGS sequence"/>
</dbReference>
<gene>
    <name evidence="2" type="ORF">DEM27_11685</name>
</gene>
<dbReference type="AlphaFoldDB" id="A0A2U2DRZ6"/>
<dbReference type="OrthoDB" id="9342475at2"/>
<keyword evidence="3" id="KW-1185">Reference proteome</keyword>
<evidence type="ECO:0000313" key="2">
    <source>
        <dbReference type="EMBL" id="PWE56093.1"/>
    </source>
</evidence>
<dbReference type="EMBL" id="QFBC01000004">
    <property type="protein sequence ID" value="PWE56093.1"/>
    <property type="molecule type" value="Genomic_DNA"/>
</dbReference>
<accession>A0A2U2DRZ6</accession>
<dbReference type="Pfam" id="PF13946">
    <property type="entry name" value="DUF4214"/>
    <property type="match status" value="1"/>
</dbReference>
<dbReference type="InterPro" id="IPR025282">
    <property type="entry name" value="DUF4214"/>
</dbReference>
<name>A0A2U2DRZ6_9HYPH</name>
<feature type="domain" description="DUF4214" evidence="1">
    <location>
        <begin position="205"/>
        <end position="273"/>
    </location>
</feature>
<protein>
    <recommendedName>
        <fullName evidence="1">DUF4214 domain-containing protein</fullName>
    </recommendedName>
</protein>
<proteinExistence type="predicted"/>
<reference evidence="2 3" key="1">
    <citation type="submission" date="2018-05" db="EMBL/GenBank/DDBJ databases">
        <title>The draft genome of strain NS-104.</title>
        <authorList>
            <person name="Hang P."/>
            <person name="Jiang J."/>
        </authorList>
    </citation>
    <scope>NUCLEOTIDE SEQUENCE [LARGE SCALE GENOMIC DNA]</scope>
    <source>
        <strain evidence="2 3">NS-104</strain>
    </source>
</reference>
<comment type="caution">
    <text evidence="2">The sequence shown here is derived from an EMBL/GenBank/DDBJ whole genome shotgun (WGS) entry which is preliminary data.</text>
</comment>
<sequence length="286" mass="30726">MAVEMTIGDLAGFIQLAKSGVAGLNITDFGALFDKVEQLLKAYGQLTPEIESNLDLARQELEKNPHLFEIGKAEFVNSVDALLAKYPSTTLIKDIPEFNTGGPVDPGPATGDLDFATIAKIFSDVSVTYDAATHKVTVHGAGYDFQQVGIERLQFQDGILAFDFNGAAGQSYRIYQAAFDRTPDTAGLSYWIKSMDGGKTLLDVASGFIGSAEFKSIYGADPTNLQFVQKLYENVLGRAGETAGISYWEDRLNSGLSKAEALVGFSESNENVTGVSTAIADGIWYA</sequence>
<organism evidence="2 3">
    <name type="scientific">Metarhizobium album</name>
    <dbReference type="NCBI Taxonomy" id="2182425"/>
    <lineage>
        <taxon>Bacteria</taxon>
        <taxon>Pseudomonadati</taxon>
        <taxon>Pseudomonadota</taxon>
        <taxon>Alphaproteobacteria</taxon>
        <taxon>Hyphomicrobiales</taxon>
        <taxon>Rhizobiaceae</taxon>
        <taxon>Metarhizobium</taxon>
    </lineage>
</organism>
<evidence type="ECO:0000259" key="1">
    <source>
        <dbReference type="Pfam" id="PF13946"/>
    </source>
</evidence>
<dbReference type="InterPro" id="IPR038255">
    <property type="entry name" value="PBS_linker_sf"/>
</dbReference>
<dbReference type="RefSeq" id="WP_109458413.1">
    <property type="nucleotide sequence ID" value="NZ_QFBC01000004.1"/>
</dbReference>